<sequence length="171" mass="19597">MNIINIKIVINTILFFVLITYGYSVNANTKVIGLTINESSLDDVNKLYTTERDGNNGYLISHEQIPIDGVEEAFVTIHENRVKVVGFKFFDSKYPYLRDLLKSKYKLISEDGDYPFPAAATFENDGDMIFLKKDLGKSVDLIYVNKEFNILVNKSVKKRKEAERDNDFGHL</sequence>
<evidence type="ECO:0000313" key="1">
    <source>
        <dbReference type="EMBL" id="MBW3117556.1"/>
    </source>
</evidence>
<evidence type="ECO:0000313" key="2">
    <source>
        <dbReference type="Proteomes" id="UP001155882"/>
    </source>
</evidence>
<protein>
    <submittedName>
        <fullName evidence="1">Uncharacterized protein</fullName>
    </submittedName>
</protein>
<gene>
    <name evidence="1" type="ORF">KYI77_13960</name>
</gene>
<dbReference type="Proteomes" id="UP001155882">
    <property type="component" value="Unassembled WGS sequence"/>
</dbReference>
<dbReference type="RefSeq" id="WP_196719203.1">
    <property type="nucleotide sequence ID" value="NZ_JADSTD010000016.1"/>
</dbReference>
<dbReference type="AlphaFoldDB" id="A0AAE3CXK8"/>
<organism evidence="1 2">
    <name type="scientific">Providencia rettgeri</name>
    <dbReference type="NCBI Taxonomy" id="587"/>
    <lineage>
        <taxon>Bacteria</taxon>
        <taxon>Pseudomonadati</taxon>
        <taxon>Pseudomonadota</taxon>
        <taxon>Gammaproteobacteria</taxon>
        <taxon>Enterobacterales</taxon>
        <taxon>Morganellaceae</taxon>
        <taxon>Providencia</taxon>
    </lineage>
</organism>
<reference evidence="1" key="1">
    <citation type="submission" date="2021-07" db="EMBL/GenBank/DDBJ databases">
        <authorList>
            <person name="Stanton E."/>
        </authorList>
    </citation>
    <scope>NUCLEOTIDE SEQUENCE</scope>
    <source>
        <strain evidence="1">2021EL-01139</strain>
    </source>
</reference>
<accession>A0AAE3CXK8</accession>
<comment type="caution">
    <text evidence="1">The sequence shown here is derived from an EMBL/GenBank/DDBJ whole genome shotgun (WGS) entry which is preliminary data.</text>
</comment>
<proteinExistence type="predicted"/>
<dbReference type="EMBL" id="JAHWLI010000045">
    <property type="protein sequence ID" value="MBW3117556.1"/>
    <property type="molecule type" value="Genomic_DNA"/>
</dbReference>
<name>A0AAE3CXK8_PRORE</name>